<feature type="transmembrane region" description="Helical" evidence="14">
    <location>
        <begin position="140"/>
        <end position="163"/>
    </location>
</feature>
<dbReference type="PROSITE" id="PS50262">
    <property type="entry name" value="G_PROTEIN_RECEP_F1_2"/>
    <property type="match status" value="1"/>
</dbReference>
<dbReference type="PANTHER" id="PTHR24242">
    <property type="entry name" value="G-PROTEIN COUPLED RECEPTOR"/>
    <property type="match status" value="1"/>
</dbReference>
<evidence type="ECO:0000256" key="9">
    <source>
        <dbReference type="ARBA" id="ARBA00023157"/>
    </source>
</evidence>
<dbReference type="InterPro" id="IPR050939">
    <property type="entry name" value="Olfactory_GPCR1"/>
</dbReference>
<keyword evidence="4 13" id="KW-0812">Transmembrane</keyword>
<accession>A0A8T2KMH8</accession>
<keyword evidence="9" id="KW-1015">Disulfide bond</keyword>
<gene>
    <name evidence="16" type="ORF">GDO86_001682</name>
</gene>
<evidence type="ECO:0000256" key="13">
    <source>
        <dbReference type="RuleBase" id="RU000688"/>
    </source>
</evidence>
<dbReference type="Gene3D" id="1.20.1070.10">
    <property type="entry name" value="Rhodopsin 7-helix transmembrane proteins"/>
    <property type="match status" value="1"/>
</dbReference>
<dbReference type="GO" id="GO:0004930">
    <property type="term" value="F:G protein-coupled receptor activity"/>
    <property type="evidence" value="ECO:0007669"/>
    <property type="project" value="UniProtKB-KW"/>
</dbReference>
<comment type="similarity">
    <text evidence="13">Belongs to the G-protein coupled receptor 1 family.</text>
</comment>
<keyword evidence="7 13" id="KW-0297">G-protein coupled receptor</keyword>
<keyword evidence="12 13" id="KW-0807">Transducer</keyword>
<dbReference type="OrthoDB" id="9444602at2759"/>
<feature type="transmembrane region" description="Helical" evidence="14">
    <location>
        <begin position="198"/>
        <end position="219"/>
    </location>
</feature>
<dbReference type="Pfam" id="PF13853">
    <property type="entry name" value="7tm_4"/>
    <property type="match status" value="1"/>
</dbReference>
<dbReference type="GO" id="GO:0005886">
    <property type="term" value="C:plasma membrane"/>
    <property type="evidence" value="ECO:0007669"/>
    <property type="project" value="UniProtKB-SubCell"/>
</dbReference>
<evidence type="ECO:0000256" key="2">
    <source>
        <dbReference type="ARBA" id="ARBA00022475"/>
    </source>
</evidence>
<dbReference type="PANTHER" id="PTHR24242:SF417">
    <property type="entry name" value="OLFACTORY RECEPTOR"/>
    <property type="match status" value="1"/>
</dbReference>
<comment type="subcellular location">
    <subcellularLocation>
        <location evidence="1 14">Cell membrane</location>
        <topology evidence="1 14">Multi-pass membrane protein</topology>
    </subcellularLocation>
</comment>
<dbReference type="PRINTS" id="PR00245">
    <property type="entry name" value="OLFACTORYR"/>
</dbReference>
<keyword evidence="10 13" id="KW-0675">Receptor</keyword>
<evidence type="ECO:0000256" key="1">
    <source>
        <dbReference type="ARBA" id="ARBA00004651"/>
    </source>
</evidence>
<feature type="transmembrane region" description="Helical" evidence="14">
    <location>
        <begin position="102"/>
        <end position="120"/>
    </location>
</feature>
<dbReference type="InterPro" id="IPR000725">
    <property type="entry name" value="Olfact_rcpt"/>
</dbReference>
<protein>
    <recommendedName>
        <fullName evidence="14">Olfactory receptor</fullName>
    </recommendedName>
</protein>
<feature type="domain" description="G-protein coupled receptors family 1 profile" evidence="15">
    <location>
        <begin position="41"/>
        <end position="290"/>
    </location>
</feature>
<evidence type="ECO:0000256" key="11">
    <source>
        <dbReference type="ARBA" id="ARBA00023180"/>
    </source>
</evidence>
<keyword evidence="6 14" id="KW-1133">Transmembrane helix</keyword>
<feature type="transmembrane region" description="Helical" evidence="14">
    <location>
        <begin position="240"/>
        <end position="260"/>
    </location>
</feature>
<proteinExistence type="inferred from homology"/>
<organism evidence="16 17">
    <name type="scientific">Hymenochirus boettgeri</name>
    <name type="common">Congo dwarf clawed frog</name>
    <dbReference type="NCBI Taxonomy" id="247094"/>
    <lineage>
        <taxon>Eukaryota</taxon>
        <taxon>Metazoa</taxon>
        <taxon>Chordata</taxon>
        <taxon>Craniata</taxon>
        <taxon>Vertebrata</taxon>
        <taxon>Euteleostomi</taxon>
        <taxon>Amphibia</taxon>
        <taxon>Batrachia</taxon>
        <taxon>Anura</taxon>
        <taxon>Pipoidea</taxon>
        <taxon>Pipidae</taxon>
        <taxon>Pipinae</taxon>
        <taxon>Hymenochirus</taxon>
    </lineage>
</organism>
<keyword evidence="17" id="KW-1185">Reference proteome</keyword>
<keyword evidence="3 14" id="KW-0716">Sensory transduction</keyword>
<dbReference type="AlphaFoldDB" id="A0A8T2KMH8"/>
<keyword evidence="5 14" id="KW-0552">Olfaction</keyword>
<evidence type="ECO:0000256" key="14">
    <source>
        <dbReference type="RuleBase" id="RU363047"/>
    </source>
</evidence>
<evidence type="ECO:0000256" key="8">
    <source>
        <dbReference type="ARBA" id="ARBA00023136"/>
    </source>
</evidence>
<keyword evidence="11" id="KW-0325">Glycoprotein</keyword>
<feature type="transmembrane region" description="Helical" evidence="14">
    <location>
        <begin position="60"/>
        <end position="82"/>
    </location>
</feature>
<evidence type="ECO:0000256" key="3">
    <source>
        <dbReference type="ARBA" id="ARBA00022606"/>
    </source>
</evidence>
<dbReference type="InterPro" id="IPR017452">
    <property type="entry name" value="GPCR_Rhodpsn_7TM"/>
</dbReference>
<keyword evidence="2 14" id="KW-1003">Cell membrane</keyword>
<feature type="transmembrane region" description="Helical" evidence="14">
    <location>
        <begin position="25"/>
        <end position="48"/>
    </location>
</feature>
<evidence type="ECO:0000256" key="7">
    <source>
        <dbReference type="ARBA" id="ARBA00023040"/>
    </source>
</evidence>
<evidence type="ECO:0000256" key="12">
    <source>
        <dbReference type="ARBA" id="ARBA00023224"/>
    </source>
</evidence>
<reference evidence="16" key="1">
    <citation type="thesis" date="2020" institute="ProQuest LLC" country="789 East Eisenhower Parkway, Ann Arbor, MI, USA">
        <title>Comparative Genomics and Chromosome Evolution.</title>
        <authorList>
            <person name="Mudd A.B."/>
        </authorList>
    </citation>
    <scope>NUCLEOTIDE SEQUENCE</scope>
    <source>
        <strain evidence="16">Female2</strain>
        <tissue evidence="16">Blood</tissue>
    </source>
</reference>
<evidence type="ECO:0000256" key="4">
    <source>
        <dbReference type="ARBA" id="ARBA00022692"/>
    </source>
</evidence>
<evidence type="ECO:0000256" key="5">
    <source>
        <dbReference type="ARBA" id="ARBA00022725"/>
    </source>
</evidence>
<dbReference type="PROSITE" id="PS00237">
    <property type="entry name" value="G_PROTEIN_RECEP_F1_1"/>
    <property type="match status" value="1"/>
</dbReference>
<dbReference type="InterPro" id="IPR000276">
    <property type="entry name" value="GPCR_Rhodpsn"/>
</dbReference>
<dbReference type="Proteomes" id="UP000812440">
    <property type="component" value="Chromosome 1"/>
</dbReference>
<dbReference type="CDD" id="cd13954">
    <property type="entry name" value="7tmA_OR"/>
    <property type="match status" value="1"/>
</dbReference>
<evidence type="ECO:0000313" key="17">
    <source>
        <dbReference type="Proteomes" id="UP000812440"/>
    </source>
</evidence>
<sequence length="311" mass="35093">MQKNNNSQVMFFTLLQLWNFPNGQFVFSLAFTFIYILTLGGNLIIIVVCRVEKSLNTPMYFFLSHLAALEICYISVTVPKMIQHSVSGDNTIPFAACLTQLYFFGSLGSTECFLLSLMAYDRYLAVCRPLHYYLVMTSKFCRVSVGSCWSSGFLSAMCSVLFISTLKFCASNQIQHFFCDISPLLRLSCTNVQHTETLIFYLASVILLGSCLVTVLSYFKILSAVLVISSRARRGRASSTFASHLTVVTVYYSTMIFVYVRPTTANASSFSNTLSVLYTVLTPLLNPYIYALRNKDVLKALVKIKNRFFHM</sequence>
<dbReference type="SUPFAM" id="SSF81321">
    <property type="entry name" value="Family A G protein-coupled receptor-like"/>
    <property type="match status" value="1"/>
</dbReference>
<feature type="transmembrane region" description="Helical" evidence="14">
    <location>
        <begin position="272"/>
        <end position="291"/>
    </location>
</feature>
<dbReference type="FunFam" id="1.20.1070.10:FF:000001">
    <property type="entry name" value="Olfactory receptor"/>
    <property type="match status" value="1"/>
</dbReference>
<dbReference type="PRINTS" id="PR00237">
    <property type="entry name" value="GPCRRHODOPSN"/>
</dbReference>
<evidence type="ECO:0000313" key="16">
    <source>
        <dbReference type="EMBL" id="KAG8455576.1"/>
    </source>
</evidence>
<comment type="caution">
    <text evidence="16">The sequence shown here is derived from an EMBL/GenBank/DDBJ whole genome shotgun (WGS) entry which is preliminary data.</text>
</comment>
<evidence type="ECO:0000256" key="10">
    <source>
        <dbReference type="ARBA" id="ARBA00023170"/>
    </source>
</evidence>
<evidence type="ECO:0000259" key="15">
    <source>
        <dbReference type="PROSITE" id="PS50262"/>
    </source>
</evidence>
<dbReference type="EMBL" id="JAACNH010000001">
    <property type="protein sequence ID" value="KAG8455576.1"/>
    <property type="molecule type" value="Genomic_DNA"/>
</dbReference>
<evidence type="ECO:0000256" key="6">
    <source>
        <dbReference type="ARBA" id="ARBA00022989"/>
    </source>
</evidence>
<dbReference type="GO" id="GO:0004984">
    <property type="term" value="F:olfactory receptor activity"/>
    <property type="evidence" value="ECO:0007669"/>
    <property type="project" value="InterPro"/>
</dbReference>
<name>A0A8T2KMH8_9PIPI</name>
<keyword evidence="8 14" id="KW-0472">Membrane</keyword>